<proteinExistence type="predicted"/>
<dbReference type="AlphaFoldDB" id="A0AAQ1HQI9"/>
<dbReference type="PANTHER" id="PTHR35813:SF1">
    <property type="entry name" value="INNER MEMBRANE PROTEIN YBAN"/>
    <property type="match status" value="1"/>
</dbReference>
<dbReference type="InterPro" id="IPR007401">
    <property type="entry name" value="DUF454"/>
</dbReference>
<evidence type="ECO:0000256" key="1">
    <source>
        <dbReference type="SAM" id="MobiDB-lite"/>
    </source>
</evidence>
<keyword evidence="2" id="KW-0812">Transmembrane</keyword>
<dbReference type="Pfam" id="PF04304">
    <property type="entry name" value="DUF454"/>
    <property type="match status" value="1"/>
</dbReference>
<sequence>MPPPTPDAVIDAHPGSRQDAPFTPVAAVPMSQPARSRTARLLYALLAYTSLGVGMVGLVVPGLPTTEFVLLAAWAAAKSSPRLSAWLENHRLFGPILANWRNGRAIARRAKVAASLAMLAALAIMLLTLPHGYWLYAVVLGMAIGNLWIWSRPDDRPATGSERNS</sequence>
<evidence type="ECO:0000313" key="3">
    <source>
        <dbReference type="EMBL" id="SFD30544.1"/>
    </source>
</evidence>
<dbReference type="EMBL" id="FOLS01000022">
    <property type="protein sequence ID" value="SFD30544.1"/>
    <property type="molecule type" value="Genomic_DNA"/>
</dbReference>
<feature type="region of interest" description="Disordered" evidence="1">
    <location>
        <begin position="1"/>
        <end position="20"/>
    </location>
</feature>
<reference evidence="3 4" key="1">
    <citation type="submission" date="2016-10" db="EMBL/GenBank/DDBJ databases">
        <authorList>
            <person name="Varghese N."/>
            <person name="Submissions S."/>
        </authorList>
    </citation>
    <scope>NUCLEOTIDE SEQUENCE [LARGE SCALE GENOMIC DNA]</scope>
    <source>
        <strain evidence="3 4">LMG 18378</strain>
    </source>
</reference>
<dbReference type="GO" id="GO:0005886">
    <property type="term" value="C:plasma membrane"/>
    <property type="evidence" value="ECO:0007669"/>
    <property type="project" value="TreeGrafter"/>
</dbReference>
<comment type="caution">
    <text evidence="3">The sequence shown here is derived from an EMBL/GenBank/DDBJ whole genome shotgun (WGS) entry which is preliminary data.</text>
</comment>
<feature type="transmembrane region" description="Helical" evidence="2">
    <location>
        <begin position="108"/>
        <end position="127"/>
    </location>
</feature>
<evidence type="ECO:0000256" key="2">
    <source>
        <dbReference type="SAM" id="Phobius"/>
    </source>
</evidence>
<dbReference type="Proteomes" id="UP000183385">
    <property type="component" value="Unassembled WGS sequence"/>
</dbReference>
<evidence type="ECO:0008006" key="5">
    <source>
        <dbReference type="Google" id="ProtNLM"/>
    </source>
</evidence>
<keyword evidence="4" id="KW-1185">Reference proteome</keyword>
<feature type="transmembrane region" description="Helical" evidence="2">
    <location>
        <begin position="133"/>
        <end position="150"/>
    </location>
</feature>
<dbReference type="PANTHER" id="PTHR35813">
    <property type="entry name" value="INNER MEMBRANE PROTEIN YBAN"/>
    <property type="match status" value="1"/>
</dbReference>
<feature type="transmembrane region" description="Helical" evidence="2">
    <location>
        <begin position="41"/>
        <end position="62"/>
    </location>
</feature>
<accession>A0AAQ1HQI9</accession>
<protein>
    <recommendedName>
        <fullName evidence="5">Inner membrane protein</fullName>
    </recommendedName>
</protein>
<keyword evidence="2" id="KW-0472">Membrane</keyword>
<name>A0AAQ1HQI9_9PSED</name>
<keyword evidence="2" id="KW-1133">Transmembrane helix</keyword>
<gene>
    <name evidence="3" type="ORF">SAMN05216577_12240</name>
</gene>
<evidence type="ECO:0000313" key="4">
    <source>
        <dbReference type="Proteomes" id="UP000183385"/>
    </source>
</evidence>
<organism evidence="3 4">
    <name type="scientific">Pseudomonas citronellolis</name>
    <dbReference type="NCBI Taxonomy" id="53408"/>
    <lineage>
        <taxon>Bacteria</taxon>
        <taxon>Pseudomonadati</taxon>
        <taxon>Pseudomonadota</taxon>
        <taxon>Gammaproteobacteria</taxon>
        <taxon>Pseudomonadales</taxon>
        <taxon>Pseudomonadaceae</taxon>
        <taxon>Pseudomonas</taxon>
    </lineage>
</organism>